<comment type="caution">
    <text evidence="4">The sequence shown here is derived from an EMBL/GenBank/DDBJ whole genome shotgun (WGS) entry which is preliminary data.</text>
</comment>
<gene>
    <name evidence="4" type="ORF">D9V37_16280</name>
</gene>
<keyword evidence="5" id="KW-1185">Reference proteome</keyword>
<dbReference type="Pfam" id="PF09250">
    <property type="entry name" value="Prim-Pol"/>
    <property type="match status" value="1"/>
</dbReference>
<feature type="compositionally biased region" description="Basic and acidic residues" evidence="1">
    <location>
        <begin position="9"/>
        <end position="20"/>
    </location>
</feature>
<evidence type="ECO:0000313" key="5">
    <source>
        <dbReference type="Proteomes" id="UP000281708"/>
    </source>
</evidence>
<evidence type="ECO:0000259" key="3">
    <source>
        <dbReference type="SMART" id="SM00943"/>
    </source>
</evidence>
<dbReference type="AlphaFoldDB" id="A0A3L8NX09"/>
<dbReference type="InterPro" id="IPR014820">
    <property type="entry name" value="PriCT_1"/>
</dbReference>
<proteinExistence type="predicted"/>
<dbReference type="Pfam" id="PF08708">
    <property type="entry name" value="PriCT_1"/>
    <property type="match status" value="1"/>
</dbReference>
<dbReference type="InterPro" id="IPR015330">
    <property type="entry name" value="DNA_primase/pol_bifunc_N"/>
</dbReference>
<organism evidence="4 5">
    <name type="scientific">Nocardioides mangrovicus</name>
    <dbReference type="NCBI Taxonomy" id="2478913"/>
    <lineage>
        <taxon>Bacteria</taxon>
        <taxon>Bacillati</taxon>
        <taxon>Actinomycetota</taxon>
        <taxon>Actinomycetes</taxon>
        <taxon>Propionibacteriales</taxon>
        <taxon>Nocardioidaceae</taxon>
        <taxon>Nocardioides</taxon>
    </lineage>
</organism>
<name>A0A3L8NX09_9ACTN</name>
<feature type="region of interest" description="Disordered" evidence="1">
    <location>
        <begin position="9"/>
        <end position="60"/>
    </location>
</feature>
<dbReference type="SMART" id="SM00943">
    <property type="entry name" value="Prim-Pol"/>
    <property type="match status" value="1"/>
</dbReference>
<sequence length="343" mass="37507">MRLLRWRLHPDRRSARHPDRASVAQGDVRLDLHQATRSRQRRAAGGDQEDRQLARGPRAVKGVVDSWNSTRARDGTYAEALHLELLAGALRLARLGFRVHPCAPGGKAPMLRDWPRRASSDAYTITAWWDRYRMANVAVVTGAPGPDVLDVDVRPGGNGFDALEVLRSHGLLAGATAVVDTPSGGQHLYFAGTGRRTSSPAGRFLDYKATGGYVLVPPSQIWSGDDLVGGYRFRAELTGLDTALDWPAALDLLRPPPQPRPAAKPGTRSFGRRVSLWQLAASVRSARAGERNNILFRAGCAARRHGLDLETLREPAREAGLSEAEIDQTLDSAKRMVDRERGA</sequence>
<dbReference type="Proteomes" id="UP000281708">
    <property type="component" value="Unassembled WGS sequence"/>
</dbReference>
<dbReference type="SUPFAM" id="SSF56747">
    <property type="entry name" value="Prim-pol domain"/>
    <property type="match status" value="1"/>
</dbReference>
<dbReference type="CDD" id="cd04859">
    <property type="entry name" value="Prim_Pol"/>
    <property type="match status" value="1"/>
</dbReference>
<protein>
    <recommendedName>
        <fullName evidence="6">DNA primase</fullName>
    </recommendedName>
</protein>
<evidence type="ECO:0000313" key="4">
    <source>
        <dbReference type="EMBL" id="RLV47705.1"/>
    </source>
</evidence>
<evidence type="ECO:0008006" key="6">
    <source>
        <dbReference type="Google" id="ProtNLM"/>
    </source>
</evidence>
<feature type="domain" description="DNA primase/polymerase bifunctional N-terminal" evidence="3">
    <location>
        <begin position="89"/>
        <end position="250"/>
    </location>
</feature>
<dbReference type="SMART" id="SM00942">
    <property type="entry name" value="PriCT_1"/>
    <property type="match status" value="1"/>
</dbReference>
<accession>A0A3L8NX09</accession>
<reference evidence="4 5" key="1">
    <citation type="submission" date="2018-10" db="EMBL/GenBank/DDBJ databases">
        <title>Marmoricola sp. 4Q3S-7 whole genome shotgun sequence.</title>
        <authorList>
            <person name="Li F."/>
        </authorList>
    </citation>
    <scope>NUCLEOTIDE SEQUENCE [LARGE SCALE GENOMIC DNA]</scope>
    <source>
        <strain evidence="4 5">4Q3S-7</strain>
    </source>
</reference>
<feature type="domain" description="Primase C-terminal 1" evidence="2">
    <location>
        <begin position="280"/>
        <end position="339"/>
    </location>
</feature>
<dbReference type="EMBL" id="RDBE01000010">
    <property type="protein sequence ID" value="RLV47705.1"/>
    <property type="molecule type" value="Genomic_DNA"/>
</dbReference>
<evidence type="ECO:0000259" key="2">
    <source>
        <dbReference type="SMART" id="SM00942"/>
    </source>
</evidence>
<evidence type="ECO:0000256" key="1">
    <source>
        <dbReference type="SAM" id="MobiDB-lite"/>
    </source>
</evidence>